<evidence type="ECO:0000313" key="4">
    <source>
        <dbReference type="EMBL" id="QQP85549.1"/>
    </source>
</evidence>
<dbReference type="SUPFAM" id="SSF53807">
    <property type="entry name" value="Helical backbone' metal receptor"/>
    <property type="match status" value="1"/>
</dbReference>
<dbReference type="CDD" id="cd01144">
    <property type="entry name" value="BtuF"/>
    <property type="match status" value="1"/>
</dbReference>
<dbReference type="GO" id="GO:0071281">
    <property type="term" value="P:cellular response to iron ion"/>
    <property type="evidence" value="ECO:0007669"/>
    <property type="project" value="TreeGrafter"/>
</dbReference>
<feature type="chain" id="PRO_5037938159" evidence="2">
    <location>
        <begin position="23"/>
        <end position="273"/>
    </location>
</feature>
<dbReference type="NCBIfam" id="NF038402">
    <property type="entry name" value="TroA_like"/>
    <property type="match status" value="1"/>
</dbReference>
<keyword evidence="1 2" id="KW-0732">Signal</keyword>
<dbReference type="KEGG" id="eaz:JHT90_14445"/>
<name>A0A974RY58_9GAMM</name>
<dbReference type="PROSITE" id="PS50983">
    <property type="entry name" value="FE_B12_PBP"/>
    <property type="match status" value="1"/>
</dbReference>
<accession>A0A974RY58</accession>
<dbReference type="Proteomes" id="UP000595278">
    <property type="component" value="Chromosome"/>
</dbReference>
<evidence type="ECO:0000256" key="1">
    <source>
        <dbReference type="ARBA" id="ARBA00022729"/>
    </source>
</evidence>
<evidence type="ECO:0000259" key="3">
    <source>
        <dbReference type="PROSITE" id="PS50983"/>
    </source>
</evidence>
<feature type="signal peptide" evidence="2">
    <location>
        <begin position="1"/>
        <end position="22"/>
    </location>
</feature>
<sequence length="273" mass="30817">MYRLIKLITILFIVSHCSISSANSQKLRVISLTPSLTDIVIELDGADLLVGISEYDKQRLPILEKAQPVGSLEGYSIEKIISLKPDVILIWPTSIKPSQQQQLTSLGYKIVETNPHTLDELALQLASLGKQIGRERQGKELSQKMQHELSFLRQRYYQKTPLKVFYQLWDKPIYTIGKNQIIGDALKVCGAENIFDNVDLPAPQVNIESVLAKNPQAIIASQQSLLNAWLAWPQLAAVKNHKLYIFDNDRIARPSFAMLEATKQLCLLLNQDK</sequence>
<dbReference type="EMBL" id="CP067393">
    <property type="protein sequence ID" value="QQP85549.1"/>
    <property type="molecule type" value="Genomic_DNA"/>
</dbReference>
<keyword evidence="5" id="KW-1185">Reference proteome</keyword>
<organism evidence="4 5">
    <name type="scientific">Entomomonas asaccharolytica</name>
    <dbReference type="NCBI Taxonomy" id="2785331"/>
    <lineage>
        <taxon>Bacteria</taxon>
        <taxon>Pseudomonadati</taxon>
        <taxon>Pseudomonadota</taxon>
        <taxon>Gammaproteobacteria</taxon>
        <taxon>Pseudomonadales</taxon>
        <taxon>Pseudomonadaceae</taxon>
        <taxon>Entomomonas</taxon>
    </lineage>
</organism>
<evidence type="ECO:0000313" key="5">
    <source>
        <dbReference type="Proteomes" id="UP000595278"/>
    </source>
</evidence>
<dbReference type="RefSeq" id="WP_201092303.1">
    <property type="nucleotide sequence ID" value="NZ_CP067393.1"/>
</dbReference>
<feature type="domain" description="Fe/B12 periplasmic-binding" evidence="3">
    <location>
        <begin position="28"/>
        <end position="273"/>
    </location>
</feature>
<protein>
    <submittedName>
        <fullName evidence="4">Cobalamin-binding protein</fullName>
    </submittedName>
</protein>
<reference evidence="4 5" key="1">
    <citation type="submission" date="2021-01" db="EMBL/GenBank/DDBJ databases">
        <title>Entomomonas sp. F2A isolated from a house cricket (Acheta domesticus).</title>
        <authorList>
            <person name="Spergser J."/>
            <person name="Busse H.-J."/>
        </authorList>
    </citation>
    <scope>NUCLEOTIDE SEQUENCE [LARGE SCALE GENOMIC DNA]</scope>
    <source>
        <strain evidence="4 5">F2A</strain>
    </source>
</reference>
<dbReference type="InterPro" id="IPR054828">
    <property type="entry name" value="Vit_B12_bind_prot"/>
</dbReference>
<dbReference type="InterPro" id="IPR050902">
    <property type="entry name" value="ABC_Transporter_SBP"/>
</dbReference>
<dbReference type="PANTHER" id="PTHR30535">
    <property type="entry name" value="VITAMIN B12-BINDING PROTEIN"/>
    <property type="match status" value="1"/>
</dbReference>
<dbReference type="AlphaFoldDB" id="A0A974RY58"/>
<proteinExistence type="predicted"/>
<dbReference type="PANTHER" id="PTHR30535:SF34">
    <property type="entry name" value="MOLYBDATE-BINDING PROTEIN MOLA"/>
    <property type="match status" value="1"/>
</dbReference>
<dbReference type="InterPro" id="IPR002491">
    <property type="entry name" value="ABC_transptr_periplasmic_BD"/>
</dbReference>
<dbReference type="Pfam" id="PF01497">
    <property type="entry name" value="Peripla_BP_2"/>
    <property type="match status" value="1"/>
</dbReference>
<evidence type="ECO:0000256" key="2">
    <source>
        <dbReference type="SAM" id="SignalP"/>
    </source>
</evidence>
<gene>
    <name evidence="4" type="ORF">JHT90_14445</name>
</gene>
<dbReference type="Gene3D" id="3.40.50.1980">
    <property type="entry name" value="Nitrogenase molybdenum iron protein domain"/>
    <property type="match status" value="2"/>
</dbReference>